<name>A0ABQ3HGV2_9NEIS</name>
<organism evidence="3 4">
    <name type="scientific">Vogesella fluminis</name>
    <dbReference type="NCBI Taxonomy" id="1069161"/>
    <lineage>
        <taxon>Bacteria</taxon>
        <taxon>Pseudomonadati</taxon>
        <taxon>Pseudomonadota</taxon>
        <taxon>Betaproteobacteria</taxon>
        <taxon>Neisseriales</taxon>
        <taxon>Chromobacteriaceae</taxon>
        <taxon>Vogesella</taxon>
    </lineage>
</organism>
<dbReference type="EMBL" id="BMYP01000071">
    <property type="protein sequence ID" value="GHD82139.1"/>
    <property type="molecule type" value="Genomic_DNA"/>
</dbReference>
<keyword evidence="1" id="KW-0862">Zinc</keyword>
<dbReference type="Proteomes" id="UP000662678">
    <property type="component" value="Unassembled WGS sequence"/>
</dbReference>
<evidence type="ECO:0000259" key="2">
    <source>
        <dbReference type="PROSITE" id="PS50966"/>
    </source>
</evidence>
<accession>A0ABQ3HGV2</accession>
<feature type="domain" description="SWIM-type" evidence="2">
    <location>
        <begin position="52"/>
        <end position="86"/>
    </location>
</feature>
<keyword evidence="4" id="KW-1185">Reference proteome</keyword>
<comment type="caution">
    <text evidence="3">The sequence shown here is derived from an EMBL/GenBank/DDBJ whole genome shotgun (WGS) entry which is preliminary data.</text>
</comment>
<proteinExistence type="predicted"/>
<protein>
    <recommendedName>
        <fullName evidence="2">SWIM-type domain-containing protein</fullName>
    </recommendedName>
</protein>
<keyword evidence="1" id="KW-0479">Metal-binding</keyword>
<evidence type="ECO:0000313" key="3">
    <source>
        <dbReference type="EMBL" id="GHD82139.1"/>
    </source>
</evidence>
<evidence type="ECO:0000313" key="4">
    <source>
        <dbReference type="Proteomes" id="UP000662678"/>
    </source>
</evidence>
<reference evidence="4" key="1">
    <citation type="journal article" date="2019" name="Int. J. Syst. Evol. Microbiol.">
        <title>The Global Catalogue of Microorganisms (GCM) 10K type strain sequencing project: providing services to taxonomists for standard genome sequencing and annotation.</title>
        <authorList>
            <consortium name="The Broad Institute Genomics Platform"/>
            <consortium name="The Broad Institute Genome Sequencing Center for Infectious Disease"/>
            <person name="Wu L."/>
            <person name="Ma J."/>
        </authorList>
    </citation>
    <scope>NUCLEOTIDE SEQUENCE [LARGE SCALE GENOMIC DNA]</scope>
    <source>
        <strain evidence="4">KCTC 23713</strain>
    </source>
</reference>
<dbReference type="Pfam" id="PF04434">
    <property type="entry name" value="SWIM"/>
    <property type="match status" value="1"/>
</dbReference>
<gene>
    <name evidence="3" type="ORF">GCM10011419_29220</name>
</gene>
<sequence>MDGMAALLETLLQEAGDAIFERGVSYFRAGKVSLSAVTSDEVKAMVRGSHRYRVWLSRDSEHECDCPMGDNDETCKHVVATAFAWLDSLGRLDGGALPQPAAPVAKPPAAALAARLAEQPPAQLQQWLLTLAAQDKDVERQLLLWLSELSADEKTLRQQLDKLIGRPRFMDYAAAGRYRRRVAAVVDTLQRLLDRGEAAMTAALADWAAQRLIRVMEQADDSDGGIGEAVHRVIGIWQAALAQGGLQGEALVKLVYQRCLADDYGFYEAHGVLQALKADDLAALIRRVQRDWAKLPQVPPGTGRDRWQQAPLDRLLSALACASGDVALQIAVSARDLGSAYRCLQHVELLYRLGQQREALRQLEQYVRVYPGDRGLLATLAAWLQADGLTGEALQRYWQCFLLYRGAEYYLKLRELSAADWPHWRQRAQAVLLEREAKTSGPGAPPQMDERLQLLLAEGALDEAAQLWQQGQFREVTARELARAFEAGHPQLAVRLYGVLLDKALQYSGDSFYRDAHALLQRLKRVQAPADFATGLAAIRQQYARRRKFITLIADL</sequence>
<evidence type="ECO:0000256" key="1">
    <source>
        <dbReference type="PROSITE-ProRule" id="PRU00325"/>
    </source>
</evidence>
<dbReference type="InterPro" id="IPR007527">
    <property type="entry name" value="Znf_SWIM"/>
</dbReference>
<keyword evidence="1" id="KW-0863">Zinc-finger</keyword>
<dbReference type="PROSITE" id="PS50966">
    <property type="entry name" value="ZF_SWIM"/>
    <property type="match status" value="1"/>
</dbReference>